<dbReference type="EMBL" id="PFVJ01000037">
    <property type="protein sequence ID" value="PJA89908.1"/>
    <property type="molecule type" value="Genomic_DNA"/>
</dbReference>
<feature type="domain" description="Formyl transferase N-terminal" evidence="6">
    <location>
        <begin position="7"/>
        <end position="180"/>
    </location>
</feature>
<dbReference type="Pfam" id="PF00551">
    <property type="entry name" value="Formyl_trans_N"/>
    <property type="match status" value="1"/>
</dbReference>
<gene>
    <name evidence="5" type="primary">fmt</name>
    <name evidence="8" type="ORF">CO137_01635</name>
</gene>
<dbReference type="PANTHER" id="PTHR11138:SF5">
    <property type="entry name" value="METHIONYL-TRNA FORMYLTRANSFERASE, MITOCHONDRIAL"/>
    <property type="match status" value="1"/>
</dbReference>
<dbReference type="CDD" id="cd08704">
    <property type="entry name" value="Met_tRNA_FMT_C"/>
    <property type="match status" value="1"/>
</dbReference>
<proteinExistence type="inferred from homology"/>
<comment type="catalytic activity">
    <reaction evidence="5">
        <text>L-methionyl-tRNA(fMet) + (6R)-10-formyltetrahydrofolate = N-formyl-L-methionyl-tRNA(fMet) + (6S)-5,6,7,8-tetrahydrofolate + H(+)</text>
        <dbReference type="Rhea" id="RHEA:24380"/>
        <dbReference type="Rhea" id="RHEA-COMP:9952"/>
        <dbReference type="Rhea" id="RHEA-COMP:9953"/>
        <dbReference type="ChEBI" id="CHEBI:15378"/>
        <dbReference type="ChEBI" id="CHEBI:57453"/>
        <dbReference type="ChEBI" id="CHEBI:78530"/>
        <dbReference type="ChEBI" id="CHEBI:78844"/>
        <dbReference type="ChEBI" id="CHEBI:195366"/>
        <dbReference type="EC" id="2.1.2.9"/>
    </reaction>
</comment>
<protein>
    <recommendedName>
        <fullName evidence="2 5">Methionyl-tRNA formyltransferase</fullName>
        <ecNumber evidence="2 5">2.1.2.9</ecNumber>
    </recommendedName>
</protein>
<dbReference type="InterPro" id="IPR002376">
    <property type="entry name" value="Formyl_transf_N"/>
</dbReference>
<evidence type="ECO:0000256" key="5">
    <source>
        <dbReference type="HAMAP-Rule" id="MF_00182"/>
    </source>
</evidence>
<name>A0A2M7Z6X7_9BACT</name>
<dbReference type="Proteomes" id="UP000230843">
    <property type="component" value="Unassembled WGS sequence"/>
</dbReference>
<dbReference type="AlphaFoldDB" id="A0A2M7Z6X7"/>
<comment type="caution">
    <text evidence="8">The sequence shown here is derived from an EMBL/GenBank/DDBJ whole genome shotgun (WGS) entry which is preliminary data.</text>
</comment>
<dbReference type="SUPFAM" id="SSF50486">
    <property type="entry name" value="FMT C-terminal domain-like"/>
    <property type="match status" value="1"/>
</dbReference>
<evidence type="ECO:0000313" key="8">
    <source>
        <dbReference type="EMBL" id="PJA89908.1"/>
    </source>
</evidence>
<dbReference type="Gene3D" id="3.40.50.12230">
    <property type="match status" value="1"/>
</dbReference>
<evidence type="ECO:0000259" key="7">
    <source>
        <dbReference type="Pfam" id="PF02911"/>
    </source>
</evidence>
<keyword evidence="3 5" id="KW-0808">Transferase</keyword>
<evidence type="ECO:0000256" key="4">
    <source>
        <dbReference type="ARBA" id="ARBA00022917"/>
    </source>
</evidence>
<dbReference type="PANTHER" id="PTHR11138">
    <property type="entry name" value="METHIONYL-TRNA FORMYLTRANSFERASE"/>
    <property type="match status" value="1"/>
</dbReference>
<organism evidence="8 9">
    <name type="scientific">Candidatus Magasanikbacteria bacterium CG_4_9_14_3_um_filter_32_9</name>
    <dbReference type="NCBI Taxonomy" id="1974644"/>
    <lineage>
        <taxon>Bacteria</taxon>
        <taxon>Candidatus Magasanikiibacteriota</taxon>
    </lineage>
</organism>
<reference evidence="9" key="1">
    <citation type="submission" date="2017-09" db="EMBL/GenBank/DDBJ databases">
        <title>Depth-based differentiation of microbial function through sediment-hosted aquifers and enrichment of novel symbionts in the deep terrestrial subsurface.</title>
        <authorList>
            <person name="Probst A.J."/>
            <person name="Ladd B."/>
            <person name="Jarett J.K."/>
            <person name="Geller-Mcgrath D.E."/>
            <person name="Sieber C.M.K."/>
            <person name="Emerson J.B."/>
            <person name="Anantharaman K."/>
            <person name="Thomas B.C."/>
            <person name="Malmstrom R."/>
            <person name="Stieglmeier M."/>
            <person name="Klingl A."/>
            <person name="Woyke T."/>
            <person name="Ryan C.M."/>
            <person name="Banfield J.F."/>
        </authorList>
    </citation>
    <scope>NUCLEOTIDE SEQUENCE [LARGE SCALE GENOMIC DNA]</scope>
</reference>
<feature type="binding site" evidence="5">
    <location>
        <begin position="111"/>
        <end position="114"/>
    </location>
    <ligand>
        <name>(6S)-5,6,7,8-tetrahydrofolate</name>
        <dbReference type="ChEBI" id="CHEBI:57453"/>
    </ligand>
</feature>
<dbReference type="InterPro" id="IPR011034">
    <property type="entry name" value="Formyl_transferase-like_C_sf"/>
</dbReference>
<feature type="domain" description="Formyl transferase C-terminal" evidence="7">
    <location>
        <begin position="206"/>
        <end position="299"/>
    </location>
</feature>
<evidence type="ECO:0000259" key="6">
    <source>
        <dbReference type="Pfam" id="PF00551"/>
    </source>
</evidence>
<dbReference type="HAMAP" id="MF_00182">
    <property type="entry name" value="Formyl_trans"/>
    <property type="match status" value="1"/>
</dbReference>
<dbReference type="NCBIfam" id="TIGR00460">
    <property type="entry name" value="fmt"/>
    <property type="match status" value="1"/>
</dbReference>
<sequence length="307" mass="33891">MKESKIKIIFFGTHNFAVKILKGLLEAPFISVVKVVTQPDRPAGRKKVMTPPPVKVFALENGLEIIQPESLKTADTEDFKADIGITAQYGLIIPNHILEAPTHGILNVHTSLLPKYRGASPIQTALINGDNETGITIMQMSEGLDEGAILKQEKLEIETDDTYLDLDKKLAQIGAKIIAQTAKDFIDGNIVPQEQDSSKATFCRQLERKNGKIDWSQNNAQIYNLYRGLTPWPGISTSWEGKNLKLLKIKPSKKEIPIGKVLAEGKQIFIGTGDKSIEILELQLEGKNIMDASTFSNGFKIDGTQLL</sequence>
<evidence type="ECO:0000256" key="1">
    <source>
        <dbReference type="ARBA" id="ARBA00010699"/>
    </source>
</evidence>
<keyword evidence="4 5" id="KW-0648">Protein biosynthesis</keyword>
<dbReference type="InterPro" id="IPR036477">
    <property type="entry name" value="Formyl_transf_N_sf"/>
</dbReference>
<dbReference type="Pfam" id="PF02911">
    <property type="entry name" value="Formyl_trans_C"/>
    <property type="match status" value="1"/>
</dbReference>
<evidence type="ECO:0000256" key="3">
    <source>
        <dbReference type="ARBA" id="ARBA00022679"/>
    </source>
</evidence>
<evidence type="ECO:0000313" key="9">
    <source>
        <dbReference type="Proteomes" id="UP000230843"/>
    </source>
</evidence>
<dbReference type="InterPro" id="IPR001555">
    <property type="entry name" value="GART_AS"/>
</dbReference>
<dbReference type="GO" id="GO:0005829">
    <property type="term" value="C:cytosol"/>
    <property type="evidence" value="ECO:0007669"/>
    <property type="project" value="TreeGrafter"/>
</dbReference>
<evidence type="ECO:0000256" key="2">
    <source>
        <dbReference type="ARBA" id="ARBA00012261"/>
    </source>
</evidence>
<comment type="similarity">
    <text evidence="1 5">Belongs to the Fmt family.</text>
</comment>
<dbReference type="SUPFAM" id="SSF53328">
    <property type="entry name" value="Formyltransferase"/>
    <property type="match status" value="1"/>
</dbReference>
<dbReference type="InterPro" id="IPR044135">
    <property type="entry name" value="Met-tRNA-FMT_C"/>
</dbReference>
<accession>A0A2M7Z6X7</accession>
<dbReference type="GO" id="GO:0004479">
    <property type="term" value="F:methionyl-tRNA formyltransferase activity"/>
    <property type="evidence" value="ECO:0007669"/>
    <property type="project" value="UniProtKB-UniRule"/>
</dbReference>
<comment type="function">
    <text evidence="5">Attaches a formyl group to the free amino group of methionyl-tRNA(fMet). The formyl group appears to play a dual role in the initiator identity of N-formylmethionyl-tRNA by promoting its recognition by IF2 and preventing the misappropriation of this tRNA by the elongation apparatus.</text>
</comment>
<dbReference type="InterPro" id="IPR005793">
    <property type="entry name" value="Formyl_trans_C"/>
</dbReference>
<dbReference type="PROSITE" id="PS00373">
    <property type="entry name" value="GART"/>
    <property type="match status" value="1"/>
</dbReference>
<dbReference type="EC" id="2.1.2.9" evidence="2 5"/>
<dbReference type="InterPro" id="IPR041711">
    <property type="entry name" value="Met-tRNA-FMT_N"/>
</dbReference>
<dbReference type="CDD" id="cd08646">
    <property type="entry name" value="FMT_core_Met-tRNA-FMT_N"/>
    <property type="match status" value="1"/>
</dbReference>
<dbReference type="InterPro" id="IPR005794">
    <property type="entry name" value="Fmt"/>
</dbReference>